<comment type="similarity">
    <text evidence="1">Belongs to the CcdB toxin family.</text>
</comment>
<organism evidence="9 10">
    <name type="scientific">Enterobacter sichuanensis</name>
    <dbReference type="NCBI Taxonomy" id="2071710"/>
    <lineage>
        <taxon>Bacteria</taxon>
        <taxon>Pseudomonadati</taxon>
        <taxon>Pseudomonadota</taxon>
        <taxon>Gammaproteobacteria</taxon>
        <taxon>Enterobacterales</taxon>
        <taxon>Enterobacteriaceae</taxon>
        <taxon>Enterobacter</taxon>
        <taxon>Enterobacter cloacae complex</taxon>
    </lineage>
</organism>
<dbReference type="GO" id="GO:0008657">
    <property type="term" value="F:DNA topoisomerase type II (double strand cut, ATP-hydrolyzing) inhibitor activity"/>
    <property type="evidence" value="ECO:0007669"/>
    <property type="project" value="InterPro"/>
</dbReference>
<accession>A0A0F1A9I2</accession>
<dbReference type="GO" id="GO:0006276">
    <property type="term" value="P:plasmid maintenance"/>
    <property type="evidence" value="ECO:0007669"/>
    <property type="project" value="InterPro"/>
</dbReference>
<evidence type="ECO:0000256" key="4">
    <source>
        <dbReference type="ARBA" id="ARBA00022649"/>
    </source>
</evidence>
<evidence type="ECO:0000256" key="7">
    <source>
        <dbReference type="ARBA" id="ARBA00029628"/>
    </source>
</evidence>
<dbReference type="SUPFAM" id="SSF50118">
    <property type="entry name" value="Cell growth inhibitor/plasmid maintenance toxic component"/>
    <property type="match status" value="1"/>
</dbReference>
<proteinExistence type="inferred from homology"/>
<dbReference type="AlphaFoldDB" id="A0A0F1A9I2"/>
<evidence type="ECO:0000313" key="9">
    <source>
        <dbReference type="EMBL" id="KJN18467.1"/>
    </source>
</evidence>
<keyword evidence="3" id="KW-0678">Repressor</keyword>
<dbReference type="PATRIC" id="fig|1619248.3.peg.4404"/>
<evidence type="ECO:0000256" key="3">
    <source>
        <dbReference type="ARBA" id="ARBA00022491"/>
    </source>
</evidence>
<reference evidence="9 10" key="1">
    <citation type="submission" date="2015-03" db="EMBL/GenBank/DDBJ databases">
        <authorList>
            <person name="McCorrison J."/>
            <person name="Sanka R."/>
            <person name="Adams M."/>
            <person name="Brinkac L."/>
            <person name="Nierman W."/>
            <person name="Sutton G."/>
            <person name="Nelson K."/>
            <person name="Kiedrowski L."/>
            <person name="Guerrero D."/>
            <person name="Bonomo R."/>
        </authorList>
    </citation>
    <scope>NUCLEOTIDE SEQUENCE [LARGE SCALE GENOMIC DNA]</scope>
    <source>
        <strain evidence="9 10">35699</strain>
    </source>
</reference>
<keyword evidence="6" id="KW-0804">Transcription</keyword>
<evidence type="ECO:0000256" key="6">
    <source>
        <dbReference type="ARBA" id="ARBA00023163"/>
    </source>
</evidence>
<dbReference type="InterPro" id="IPR002712">
    <property type="entry name" value="CcdB"/>
</dbReference>
<keyword evidence="5" id="KW-0805">Transcription regulation</keyword>
<protein>
    <recommendedName>
        <fullName evidence="2">Toxin CcdB</fullName>
    </recommendedName>
    <alternativeName>
        <fullName evidence="8">Cytotoxic protein CcdB</fullName>
    </alternativeName>
    <alternativeName>
        <fullName evidence="7">Protein LetD</fullName>
    </alternativeName>
</protein>
<comment type="caution">
    <text evidence="9">The sequence shown here is derived from an EMBL/GenBank/DDBJ whole genome shotgun (WGS) entry which is preliminary data.</text>
</comment>
<dbReference type="InterPro" id="IPR011067">
    <property type="entry name" value="Plasmid_toxin/cell-grow_inhib"/>
</dbReference>
<gene>
    <name evidence="9" type="ORF">SS37_22805</name>
</gene>
<evidence type="ECO:0000313" key="10">
    <source>
        <dbReference type="Proteomes" id="UP000033352"/>
    </source>
</evidence>
<keyword evidence="4" id="KW-1277">Toxin-antitoxin system</keyword>
<dbReference type="RefSeq" id="WP_045286740.1">
    <property type="nucleotide sequence ID" value="NZ_CABMND010000001.1"/>
</dbReference>
<evidence type="ECO:0000256" key="2">
    <source>
        <dbReference type="ARBA" id="ARBA00015075"/>
    </source>
</evidence>
<evidence type="ECO:0000256" key="8">
    <source>
        <dbReference type="ARBA" id="ARBA00033135"/>
    </source>
</evidence>
<dbReference type="OrthoDB" id="9813510at2"/>
<dbReference type="Pfam" id="PF01845">
    <property type="entry name" value="CcdB"/>
    <property type="match status" value="1"/>
</dbReference>
<evidence type="ECO:0000256" key="5">
    <source>
        <dbReference type="ARBA" id="ARBA00023015"/>
    </source>
</evidence>
<dbReference type="EMBL" id="JZYX01000066">
    <property type="protein sequence ID" value="KJN18467.1"/>
    <property type="molecule type" value="Genomic_DNA"/>
</dbReference>
<dbReference type="Gene3D" id="2.30.30.110">
    <property type="match status" value="1"/>
</dbReference>
<dbReference type="Proteomes" id="UP000033352">
    <property type="component" value="Unassembled WGS sequence"/>
</dbReference>
<name>A0A0F1A9I2_9ENTR</name>
<evidence type="ECO:0000256" key="1">
    <source>
        <dbReference type="ARBA" id="ARBA00005230"/>
    </source>
</evidence>
<sequence>MLKQFNVYRNTSAATRDRLPYYMLIQDDCYDDLATRVIVPLARNNRLPLWQSQLAPGVNIDFETLLIYSPMITNINNQKINPENFVCNLRHARHDVIAAIDRLLTNT</sequence>